<dbReference type="GO" id="GO:0004672">
    <property type="term" value="F:protein kinase activity"/>
    <property type="evidence" value="ECO:0007669"/>
    <property type="project" value="InterPro"/>
</dbReference>
<dbReference type="OrthoDB" id="4062651at2759"/>
<dbReference type="Proteomes" id="UP000800038">
    <property type="component" value="Unassembled WGS sequence"/>
</dbReference>
<dbReference type="InterPro" id="IPR011009">
    <property type="entry name" value="Kinase-like_dom_sf"/>
</dbReference>
<dbReference type="Gene3D" id="3.30.200.20">
    <property type="entry name" value="Phosphorylase Kinase, domain 1"/>
    <property type="match status" value="1"/>
</dbReference>
<dbReference type="Gene3D" id="1.10.510.10">
    <property type="entry name" value="Transferase(Phosphotransferase) domain 1"/>
    <property type="match status" value="1"/>
</dbReference>
<feature type="region of interest" description="Disordered" evidence="1">
    <location>
        <begin position="66"/>
        <end position="121"/>
    </location>
</feature>
<evidence type="ECO:0000259" key="2">
    <source>
        <dbReference type="PROSITE" id="PS50011"/>
    </source>
</evidence>
<evidence type="ECO:0000313" key="3">
    <source>
        <dbReference type="EMBL" id="KAF1937862.1"/>
    </source>
</evidence>
<proteinExistence type="predicted"/>
<name>A0A6A5SD69_9PLEO</name>
<dbReference type="SUPFAM" id="SSF56112">
    <property type="entry name" value="Protein kinase-like (PK-like)"/>
    <property type="match status" value="1"/>
</dbReference>
<evidence type="ECO:0000256" key="1">
    <source>
        <dbReference type="SAM" id="MobiDB-lite"/>
    </source>
</evidence>
<protein>
    <recommendedName>
        <fullName evidence="2">Protein kinase domain-containing protein</fullName>
    </recommendedName>
</protein>
<feature type="compositionally biased region" description="Acidic residues" evidence="1">
    <location>
        <begin position="106"/>
        <end position="121"/>
    </location>
</feature>
<dbReference type="EMBL" id="ML976123">
    <property type="protein sequence ID" value="KAF1937862.1"/>
    <property type="molecule type" value="Genomic_DNA"/>
</dbReference>
<dbReference type="GO" id="GO:0005524">
    <property type="term" value="F:ATP binding"/>
    <property type="evidence" value="ECO:0007669"/>
    <property type="project" value="InterPro"/>
</dbReference>
<dbReference type="InterPro" id="IPR000719">
    <property type="entry name" value="Prot_kinase_dom"/>
</dbReference>
<dbReference type="AlphaFoldDB" id="A0A6A5SD69"/>
<feature type="domain" description="Protein kinase" evidence="2">
    <location>
        <begin position="216"/>
        <end position="429"/>
    </location>
</feature>
<keyword evidence="4" id="KW-1185">Reference proteome</keyword>
<reference evidence="3" key="1">
    <citation type="journal article" date="2020" name="Stud. Mycol.">
        <title>101 Dothideomycetes genomes: a test case for predicting lifestyles and emergence of pathogens.</title>
        <authorList>
            <person name="Haridas S."/>
            <person name="Albert R."/>
            <person name="Binder M."/>
            <person name="Bloem J."/>
            <person name="Labutti K."/>
            <person name="Salamov A."/>
            <person name="Andreopoulos B."/>
            <person name="Baker S."/>
            <person name="Barry K."/>
            <person name="Bills G."/>
            <person name="Bluhm B."/>
            <person name="Cannon C."/>
            <person name="Castanera R."/>
            <person name="Culley D."/>
            <person name="Daum C."/>
            <person name="Ezra D."/>
            <person name="Gonzalez J."/>
            <person name="Henrissat B."/>
            <person name="Kuo A."/>
            <person name="Liang C."/>
            <person name="Lipzen A."/>
            <person name="Lutzoni F."/>
            <person name="Magnuson J."/>
            <person name="Mondo S."/>
            <person name="Nolan M."/>
            <person name="Ohm R."/>
            <person name="Pangilinan J."/>
            <person name="Park H.-J."/>
            <person name="Ramirez L."/>
            <person name="Alfaro M."/>
            <person name="Sun H."/>
            <person name="Tritt A."/>
            <person name="Yoshinaga Y."/>
            <person name="Zwiers L.-H."/>
            <person name="Turgeon B."/>
            <person name="Goodwin S."/>
            <person name="Spatafora J."/>
            <person name="Crous P."/>
            <person name="Grigoriev I."/>
        </authorList>
    </citation>
    <scope>NUCLEOTIDE SEQUENCE</scope>
    <source>
        <strain evidence="3">CBS 161.51</strain>
    </source>
</reference>
<evidence type="ECO:0000313" key="4">
    <source>
        <dbReference type="Proteomes" id="UP000800038"/>
    </source>
</evidence>
<accession>A0A6A5SD69</accession>
<feature type="region of interest" description="Disordered" evidence="1">
    <location>
        <begin position="389"/>
        <end position="412"/>
    </location>
</feature>
<organism evidence="3 4">
    <name type="scientific">Clathrospora elynae</name>
    <dbReference type="NCBI Taxonomy" id="706981"/>
    <lineage>
        <taxon>Eukaryota</taxon>
        <taxon>Fungi</taxon>
        <taxon>Dikarya</taxon>
        <taxon>Ascomycota</taxon>
        <taxon>Pezizomycotina</taxon>
        <taxon>Dothideomycetes</taxon>
        <taxon>Pleosporomycetidae</taxon>
        <taxon>Pleosporales</taxon>
        <taxon>Diademaceae</taxon>
        <taxon>Clathrospora</taxon>
    </lineage>
</organism>
<sequence length="429" mass="48948">MAQSGTDHKTHVINFTYDNEDGCTLTALINDVRFHITLDPKDFQKSRERPLYYEYLDKISAIREADEREEDHAQKQQAKLPSSKRKDKGREGSEGKDSGVDVTAGNDDEDGEDQDQDSESAELELRNWILAAFADVTNTYAPPNREPEESTLYEWYHGPTYFYRLHIKSGELVPELLQTTDEMNEKIEDLVPRMKMPKYIQDYNLPWLHAEDLVVETEVSFPEPAHPGKVIHRESGDEYFFKPVVPDQPGPVKREIQILTRLSQLDTDIKVPELLGFVSFSKSKTEAMGLLLSHIDSPTPLTHLLKSSIPSSKRETWSKKTEEYISILHSHDIIWGDAKADNFVVDANDELWIIDFGGSYTEGWVDPELSETIAGDKMGLEKIQAALEDPVKNTSNPARKVSDSVRETASSLARLKERARKMKEMETYR</sequence>
<dbReference type="PROSITE" id="PS50011">
    <property type="entry name" value="PROTEIN_KINASE_DOM"/>
    <property type="match status" value="1"/>
</dbReference>
<feature type="compositionally biased region" description="Basic and acidic residues" evidence="1">
    <location>
        <begin position="88"/>
        <end position="99"/>
    </location>
</feature>
<gene>
    <name evidence="3" type="ORF">EJ02DRAFT_514929</name>
</gene>